<dbReference type="HOGENOM" id="CLU_003826_0_0_1"/>
<dbReference type="InterPro" id="IPR002035">
    <property type="entry name" value="VWF_A"/>
</dbReference>
<feature type="region of interest" description="Disordered" evidence="1">
    <location>
        <begin position="779"/>
        <end position="828"/>
    </location>
</feature>
<feature type="compositionally biased region" description="Low complexity" evidence="1">
    <location>
        <begin position="663"/>
        <end position="674"/>
    </location>
</feature>
<name>D8PLP2_SCHCM</name>
<dbReference type="OrthoDB" id="1729737at2759"/>
<feature type="compositionally biased region" description="Polar residues" evidence="1">
    <location>
        <begin position="683"/>
        <end position="697"/>
    </location>
</feature>
<dbReference type="EMBL" id="GL377302">
    <property type="protein sequence ID" value="EFJ04093.1"/>
    <property type="molecule type" value="Genomic_DNA"/>
</dbReference>
<dbReference type="eggNOG" id="ENOG502QRPK">
    <property type="taxonomic scope" value="Eukaryota"/>
</dbReference>
<dbReference type="KEGG" id="scm:SCHCO_02609284"/>
<evidence type="ECO:0000313" key="5">
    <source>
        <dbReference type="Proteomes" id="UP000007431"/>
    </source>
</evidence>
<accession>D8PLP2</accession>
<feature type="region of interest" description="Disordered" evidence="1">
    <location>
        <begin position="721"/>
        <end position="761"/>
    </location>
</feature>
<evidence type="ECO:0008006" key="6">
    <source>
        <dbReference type="Google" id="ProtNLM"/>
    </source>
</evidence>
<dbReference type="SMART" id="SM00609">
    <property type="entry name" value="VIT"/>
    <property type="match status" value="1"/>
</dbReference>
<keyword evidence="5" id="KW-1185">Reference proteome</keyword>
<feature type="domain" description="VIT" evidence="3">
    <location>
        <begin position="5"/>
        <end position="136"/>
    </location>
</feature>
<dbReference type="SUPFAM" id="SSF53300">
    <property type="entry name" value="vWA-like"/>
    <property type="match status" value="1"/>
</dbReference>
<dbReference type="Pfam" id="PF08487">
    <property type="entry name" value="VIT"/>
    <property type="match status" value="1"/>
</dbReference>
<dbReference type="Pfam" id="PF13768">
    <property type="entry name" value="VWA_3"/>
    <property type="match status" value="1"/>
</dbReference>
<dbReference type="Proteomes" id="UP000007431">
    <property type="component" value="Unassembled WGS sequence"/>
</dbReference>
<sequence length="930" mass="102289">MSGPNGIIYNASNKQRVRLPLEEVRARAVVLDVSARVTVKQIYSNPSEHPTARAKYCFPVPAGAAVCAFEMIRASDGRKIQAVAREREQARVDFERAVSAGEDAGLLEYVTDDIFTISVGSIPARDQVAVQIVYVTSLLHEESASDVRLHLPMRIAERYGKLPAGMSDATHPSTDVRVRISVDVLSRGKLISVRSPSHPADLRLRPYETDRGRASRRRITAKYRSADFLDRDFVLVVRAEGLGESRCFAELGRHPTDRHLRTLALQLVLVPRVPLTPGPGSRREFIFLVDRSGSMGEDGNKPIETAKKTLEVLLLMLPAQGTYFNIFSFGGHSDSLWLRSRPYDEGTLDEAMEHVRSMRANYGGTQIREALENVFASRQESHPTSVFVLTDGSAYDKDASIEVVRAAVSSAPSYARLNVYCLGISKSVSTDMCEGIARAGDGIFLYAQHVEGIMAKCARLFRAGRAPRVEEVSIDWGVPAEYLAPNGEDFDRPTTARGMTSMDQTATTIIHQPWPTVQQSPSVIRTVHAGNRMHVFAIIALRRSFAPREVVLRMTLHQGSNGARETVNIAVPVKEVQIKEYAGLPVVHTLGAWRLIQDLQEGRPVTMGPSAVGMGPNASWGDAKEDIIRLGETYQLASRHTSFVAVRANEGLAGEEYEEESVTETGSSVSGVTSPGYEPSSPPLGQSPESDQDAASTRSGLRSLLGSIFPWLRRRHLSDTTEPTWDVDPTLVAPGAYPPSADGAAEDAPIDDAASQTSGTRTFTTLSSLESYYSWSSWSEHTSTPRRSRRRPALSSDDRTLARAPSPQLRFRPSPPAAPPRPRTPPPVDNLILQLVLQQAFDGSFTPDRTFRDIVGGAAVDAAEGRGIDRTVWATALAVAWLEVQMEDQGELRDDFLAKPMEVLMRRERNWRKVLEKARAVIAKREVIVL</sequence>
<dbReference type="InterPro" id="IPR013694">
    <property type="entry name" value="VIT"/>
</dbReference>
<protein>
    <recommendedName>
        <fullName evidence="6">VIT domain-containing protein</fullName>
    </recommendedName>
</protein>
<dbReference type="AlphaFoldDB" id="D8PLP2"/>
<dbReference type="STRING" id="578458.D8PLP2"/>
<evidence type="ECO:0000256" key="1">
    <source>
        <dbReference type="SAM" id="MobiDB-lite"/>
    </source>
</evidence>
<dbReference type="PANTHER" id="PTHR45737:SF6">
    <property type="entry name" value="VON WILLEBRAND FACTOR A DOMAIN-CONTAINING PROTEIN 5A"/>
    <property type="match status" value="1"/>
</dbReference>
<evidence type="ECO:0000313" key="4">
    <source>
        <dbReference type="EMBL" id="EFJ04093.1"/>
    </source>
</evidence>
<dbReference type="InterPro" id="IPR036465">
    <property type="entry name" value="vWFA_dom_sf"/>
</dbReference>
<dbReference type="SMART" id="SM00327">
    <property type="entry name" value="VWA"/>
    <property type="match status" value="1"/>
</dbReference>
<proteinExistence type="predicted"/>
<feature type="compositionally biased region" description="Pro residues" evidence="1">
    <location>
        <begin position="813"/>
        <end position="828"/>
    </location>
</feature>
<dbReference type="InParanoid" id="D8PLP2"/>
<dbReference type="VEuPathDB" id="FungiDB:SCHCODRAFT_02609284"/>
<evidence type="ECO:0000259" key="2">
    <source>
        <dbReference type="PROSITE" id="PS50234"/>
    </source>
</evidence>
<dbReference type="Gene3D" id="3.40.50.410">
    <property type="entry name" value="von Willebrand factor, type A domain"/>
    <property type="match status" value="1"/>
</dbReference>
<organism evidence="5">
    <name type="scientific">Schizophyllum commune (strain H4-8 / FGSC 9210)</name>
    <name type="common">Split gill fungus</name>
    <dbReference type="NCBI Taxonomy" id="578458"/>
    <lineage>
        <taxon>Eukaryota</taxon>
        <taxon>Fungi</taxon>
        <taxon>Dikarya</taxon>
        <taxon>Basidiomycota</taxon>
        <taxon>Agaricomycotina</taxon>
        <taxon>Agaricomycetes</taxon>
        <taxon>Agaricomycetidae</taxon>
        <taxon>Agaricales</taxon>
        <taxon>Schizophyllaceae</taxon>
        <taxon>Schizophyllum</taxon>
    </lineage>
</organism>
<dbReference type="OMA" id="PFNICSF"/>
<feature type="domain" description="VWFA" evidence="2">
    <location>
        <begin position="284"/>
        <end position="478"/>
    </location>
</feature>
<dbReference type="PROSITE" id="PS51468">
    <property type="entry name" value="VIT"/>
    <property type="match status" value="1"/>
</dbReference>
<dbReference type="GeneID" id="9597723"/>
<dbReference type="PANTHER" id="PTHR45737">
    <property type="entry name" value="VON WILLEBRAND FACTOR A DOMAIN-CONTAINING PROTEIN 5A"/>
    <property type="match status" value="1"/>
</dbReference>
<dbReference type="RefSeq" id="XP_003038995.1">
    <property type="nucleotide sequence ID" value="XM_003038949.1"/>
</dbReference>
<gene>
    <name evidence="4" type="ORF">SCHCODRAFT_255771</name>
</gene>
<feature type="region of interest" description="Disordered" evidence="1">
    <location>
        <begin position="654"/>
        <end position="698"/>
    </location>
</feature>
<evidence type="ECO:0000259" key="3">
    <source>
        <dbReference type="PROSITE" id="PS51468"/>
    </source>
</evidence>
<reference evidence="4 5" key="1">
    <citation type="journal article" date="2010" name="Nat. Biotechnol.">
        <title>Genome sequence of the model mushroom Schizophyllum commune.</title>
        <authorList>
            <person name="Ohm R.A."/>
            <person name="de Jong J.F."/>
            <person name="Lugones L.G."/>
            <person name="Aerts A."/>
            <person name="Kothe E."/>
            <person name="Stajich J.E."/>
            <person name="de Vries R.P."/>
            <person name="Record E."/>
            <person name="Levasseur A."/>
            <person name="Baker S.E."/>
            <person name="Bartholomew K.A."/>
            <person name="Coutinho P.M."/>
            <person name="Erdmann S."/>
            <person name="Fowler T.J."/>
            <person name="Gathman A.C."/>
            <person name="Lombard V."/>
            <person name="Henrissat B."/>
            <person name="Knabe N."/>
            <person name="Kuees U."/>
            <person name="Lilly W.W."/>
            <person name="Lindquist E."/>
            <person name="Lucas S."/>
            <person name="Magnuson J.K."/>
            <person name="Piumi F."/>
            <person name="Raudaskoski M."/>
            <person name="Salamov A."/>
            <person name="Schmutz J."/>
            <person name="Schwarze F.W.M.R."/>
            <person name="vanKuyk P.A."/>
            <person name="Horton J.S."/>
            <person name="Grigoriev I.V."/>
            <person name="Woesten H.A.B."/>
        </authorList>
    </citation>
    <scope>NUCLEOTIDE SEQUENCE [LARGE SCALE GENOMIC DNA]</scope>
    <source>
        <strain evidence="5">H4-8 / FGSC 9210</strain>
    </source>
</reference>
<dbReference type="PROSITE" id="PS50234">
    <property type="entry name" value="VWFA"/>
    <property type="match status" value="1"/>
</dbReference>